<dbReference type="GO" id="GO:0016787">
    <property type="term" value="F:hydrolase activity"/>
    <property type="evidence" value="ECO:0007669"/>
    <property type="project" value="UniProtKB-KW"/>
</dbReference>
<evidence type="ECO:0000256" key="2">
    <source>
        <dbReference type="ARBA" id="ARBA00022801"/>
    </source>
</evidence>
<name>A0ABW2JYK0_9ACTN</name>
<comment type="caution">
    <text evidence="3">The sequence shown here is derived from an EMBL/GenBank/DDBJ whole genome shotgun (WGS) entry which is preliminary data.</text>
</comment>
<organism evidence="3 4">
    <name type="scientific">Streptomyces monticola</name>
    <dbReference type="NCBI Taxonomy" id="2666263"/>
    <lineage>
        <taxon>Bacteria</taxon>
        <taxon>Bacillati</taxon>
        <taxon>Actinomycetota</taxon>
        <taxon>Actinomycetes</taxon>
        <taxon>Kitasatosporales</taxon>
        <taxon>Streptomycetaceae</taxon>
        <taxon>Streptomyces</taxon>
    </lineage>
</organism>
<dbReference type="EMBL" id="JBHTCF010000036">
    <property type="protein sequence ID" value="MFC7310574.1"/>
    <property type="molecule type" value="Genomic_DNA"/>
</dbReference>
<reference evidence="4" key="1">
    <citation type="journal article" date="2019" name="Int. J. Syst. Evol. Microbiol.">
        <title>The Global Catalogue of Microorganisms (GCM) 10K type strain sequencing project: providing services to taxonomists for standard genome sequencing and annotation.</title>
        <authorList>
            <consortium name="The Broad Institute Genomics Platform"/>
            <consortium name="The Broad Institute Genome Sequencing Center for Infectious Disease"/>
            <person name="Wu L."/>
            <person name="Ma J."/>
        </authorList>
    </citation>
    <scope>NUCLEOTIDE SEQUENCE [LARGE SCALE GENOMIC DNA]</scope>
    <source>
        <strain evidence="4">SYNS20</strain>
    </source>
</reference>
<sequence>MADRFHTLMTEILGHEKYAVCGSDYGAQVAAQLAHAYPEQVIGVHLGMPSQLPAFQGDRYWDPTGGRQIPEDASPELRADYKWYDETLVSHMVVACLDGQTATHGLNDSPAGLLAWLVERWKTWSDRYAKFEEVWPVDHILTDATIYWITQSIGPSMRAYKNAHLYPEPKERWTHPAITVPVSFSLHLGDSASPGINTPEQYEAVMRQIGAHIYADLRDVNVHHKGGHFGQWENPDAWVNDLRRAFRGLR</sequence>
<protein>
    <submittedName>
        <fullName evidence="3">Alpha/beta hydrolase</fullName>
    </submittedName>
</protein>
<dbReference type="Proteomes" id="UP001596523">
    <property type="component" value="Unassembled WGS sequence"/>
</dbReference>
<dbReference type="PANTHER" id="PTHR21661">
    <property type="entry name" value="EPOXIDE HYDROLASE 1-RELATED"/>
    <property type="match status" value="1"/>
</dbReference>
<dbReference type="PANTHER" id="PTHR21661:SF35">
    <property type="entry name" value="EPOXIDE HYDROLASE"/>
    <property type="match status" value="1"/>
</dbReference>
<dbReference type="SUPFAM" id="SSF53474">
    <property type="entry name" value="alpha/beta-Hydrolases"/>
    <property type="match status" value="1"/>
</dbReference>
<gene>
    <name evidence="3" type="ORF">ACFQVC_40975</name>
</gene>
<dbReference type="InterPro" id="IPR029058">
    <property type="entry name" value="AB_hydrolase_fold"/>
</dbReference>
<evidence type="ECO:0000313" key="3">
    <source>
        <dbReference type="EMBL" id="MFC7310574.1"/>
    </source>
</evidence>
<evidence type="ECO:0000313" key="4">
    <source>
        <dbReference type="Proteomes" id="UP001596523"/>
    </source>
</evidence>
<proteinExistence type="inferred from homology"/>
<dbReference type="RefSeq" id="WP_381841344.1">
    <property type="nucleotide sequence ID" value="NZ_JBHTCF010000036.1"/>
</dbReference>
<comment type="similarity">
    <text evidence="1">Belongs to the peptidase S33 family.</text>
</comment>
<evidence type="ECO:0000256" key="1">
    <source>
        <dbReference type="ARBA" id="ARBA00010088"/>
    </source>
</evidence>
<keyword evidence="2 3" id="KW-0378">Hydrolase</keyword>
<accession>A0ABW2JYK0</accession>
<dbReference type="Gene3D" id="3.40.50.1820">
    <property type="entry name" value="alpha/beta hydrolase"/>
    <property type="match status" value="1"/>
</dbReference>
<keyword evidence="4" id="KW-1185">Reference proteome</keyword>